<protein>
    <submittedName>
        <fullName evidence="1">Uncharacterized protein</fullName>
    </submittedName>
</protein>
<name>A0A6C0CWJ1_9ZZZZ</name>
<organism evidence="1">
    <name type="scientific">viral metagenome</name>
    <dbReference type="NCBI Taxonomy" id="1070528"/>
    <lineage>
        <taxon>unclassified sequences</taxon>
        <taxon>metagenomes</taxon>
        <taxon>organismal metagenomes</taxon>
    </lineage>
</organism>
<reference evidence="1" key="1">
    <citation type="journal article" date="2020" name="Nature">
        <title>Giant virus diversity and host interactions through global metagenomics.</title>
        <authorList>
            <person name="Schulz F."/>
            <person name="Roux S."/>
            <person name="Paez-Espino D."/>
            <person name="Jungbluth S."/>
            <person name="Walsh D.A."/>
            <person name="Denef V.J."/>
            <person name="McMahon K.D."/>
            <person name="Konstantinidis K.T."/>
            <person name="Eloe-Fadrosh E.A."/>
            <person name="Kyrpides N.C."/>
            <person name="Woyke T."/>
        </authorList>
    </citation>
    <scope>NUCLEOTIDE SEQUENCE</scope>
    <source>
        <strain evidence="1">GVMAG-M-3300022752-66</strain>
    </source>
</reference>
<proteinExistence type="predicted"/>
<dbReference type="EMBL" id="MN739498">
    <property type="protein sequence ID" value="QHT08532.1"/>
    <property type="molecule type" value="Genomic_DNA"/>
</dbReference>
<dbReference type="AlphaFoldDB" id="A0A6C0CWJ1"/>
<sequence>MNHILKCFKKGHDNYLNQFILPKSSDIIEQVEYILDLKHTDVYEKCDVVRKTYLDELAKNGYKDLKPEDVYDFFPVNVCENTSLLGNYVSNLPYCKYLEKGSNDGELIIKLDGGSKNIELNLVSRILREKISFKNIVIVFNVNLYESLNFLELSHITYNNQTVYDGHPMWQELVQSGFTEMTLLLSIEHAIWHLIVSHIIYVSKRSLYLTEILKIFNMADKNVFRKSLEVQKLLFGTPFIFKQVLNDNEDFKKYLVKKVSQFIDNFNIDTVFNDYFNINNSDPTLNWMPGMKSNIRIIKDFVDIVVSKKDLKKENTRFSNYLSRKYNDLKLNNTPTIKKFLQILFVVGSAFHSTTFEFTKIIMTDAFFNEKLDKIFYNISLQTIVTNIDTVFGDVDLYKGTVYKEEVEYLHESLETNRKNMQEHFEKDSRCGCHNTIYTTQENMLKKFSTNTFTTYV</sequence>
<evidence type="ECO:0000313" key="1">
    <source>
        <dbReference type="EMBL" id="QHT08532.1"/>
    </source>
</evidence>
<accession>A0A6C0CWJ1</accession>